<dbReference type="AlphaFoldDB" id="A0A7R8V5K1"/>
<dbReference type="InterPro" id="IPR014756">
    <property type="entry name" value="Ig_E-set"/>
</dbReference>
<dbReference type="InterPro" id="IPR014752">
    <property type="entry name" value="Arrestin-like_C"/>
</dbReference>
<accession>A0A7R8V5K1</accession>
<dbReference type="GO" id="GO:0005737">
    <property type="term" value="C:cytoplasm"/>
    <property type="evidence" value="ECO:0007669"/>
    <property type="project" value="TreeGrafter"/>
</dbReference>
<dbReference type="Pfam" id="PF02752">
    <property type="entry name" value="Arrestin_C"/>
    <property type="match status" value="1"/>
</dbReference>
<dbReference type="SMART" id="SM01017">
    <property type="entry name" value="Arrestin_C"/>
    <property type="match status" value="1"/>
</dbReference>
<name>A0A7R8V5K1_HERIL</name>
<organism evidence="2 3">
    <name type="scientific">Hermetia illucens</name>
    <name type="common">Black soldier fly</name>
    <dbReference type="NCBI Taxonomy" id="343691"/>
    <lineage>
        <taxon>Eukaryota</taxon>
        <taxon>Metazoa</taxon>
        <taxon>Ecdysozoa</taxon>
        <taxon>Arthropoda</taxon>
        <taxon>Hexapoda</taxon>
        <taxon>Insecta</taxon>
        <taxon>Pterygota</taxon>
        <taxon>Neoptera</taxon>
        <taxon>Endopterygota</taxon>
        <taxon>Diptera</taxon>
        <taxon>Brachycera</taxon>
        <taxon>Stratiomyomorpha</taxon>
        <taxon>Stratiomyidae</taxon>
        <taxon>Hermetiinae</taxon>
        <taxon>Hermetia</taxon>
    </lineage>
</organism>
<dbReference type="Gene3D" id="2.60.40.640">
    <property type="match status" value="2"/>
</dbReference>
<dbReference type="GO" id="GO:0015031">
    <property type="term" value="P:protein transport"/>
    <property type="evidence" value="ECO:0007669"/>
    <property type="project" value="TreeGrafter"/>
</dbReference>
<evidence type="ECO:0000259" key="1">
    <source>
        <dbReference type="SMART" id="SM01017"/>
    </source>
</evidence>
<dbReference type="InterPro" id="IPR011022">
    <property type="entry name" value="Arrestin_C-like"/>
</dbReference>
<sequence>MACDCSILFKDYNNSSTNNVFYSGQILSGVAVVLLKKPKTIKGIHVIFKGYAKVYWHQGPFKLFMDERHYMLKQIYLLENLPSSLKTEFGRISYDILLTVVNPLALNHVCIKSIRVNYALDLNSEISYQQPISYTTQCSSWWNVCGPQMIRVKFNTKTTGFQIGKPLSFHLIVENDTVFKCKDVSVKLRQIIRHLADEEANTIRVTIAEKSLGSIEKLTVRKFDDFIDVPITSSSSEDTCDIITTNYRIQIIVRTPRLHEDLIAVIPIVLGVVPIGGDVVEVLNVLDTRL</sequence>
<dbReference type="PANTHER" id="PTHR11188:SF167">
    <property type="entry name" value="ARRESTIN C-TERMINAL-LIKE DOMAIN-CONTAINING PROTEIN-RELATED"/>
    <property type="match status" value="1"/>
</dbReference>
<dbReference type="EMBL" id="LR899014">
    <property type="protein sequence ID" value="CAD7093281.1"/>
    <property type="molecule type" value="Genomic_DNA"/>
</dbReference>
<keyword evidence="3" id="KW-1185">Reference proteome</keyword>
<dbReference type="PANTHER" id="PTHR11188">
    <property type="entry name" value="ARRESTIN DOMAIN CONTAINING PROTEIN"/>
    <property type="match status" value="1"/>
</dbReference>
<feature type="domain" description="Arrestin C-terminal-like" evidence="1">
    <location>
        <begin position="146"/>
        <end position="275"/>
    </location>
</feature>
<dbReference type="InterPro" id="IPR050357">
    <property type="entry name" value="Arrestin_domain-protein"/>
</dbReference>
<dbReference type="OrthoDB" id="2333384at2759"/>
<evidence type="ECO:0000313" key="3">
    <source>
        <dbReference type="Proteomes" id="UP000594454"/>
    </source>
</evidence>
<proteinExistence type="predicted"/>
<gene>
    <name evidence="2" type="ORF">HERILL_LOCUS15570</name>
</gene>
<dbReference type="Proteomes" id="UP000594454">
    <property type="component" value="Chromosome 6"/>
</dbReference>
<protein>
    <recommendedName>
        <fullName evidence="1">Arrestin C-terminal-like domain-containing protein</fullName>
    </recommendedName>
</protein>
<evidence type="ECO:0000313" key="2">
    <source>
        <dbReference type="EMBL" id="CAD7093281.1"/>
    </source>
</evidence>
<reference evidence="2 3" key="1">
    <citation type="submission" date="2020-11" db="EMBL/GenBank/DDBJ databases">
        <authorList>
            <person name="Wallbank WR R."/>
            <person name="Pardo Diaz C."/>
            <person name="Kozak K."/>
            <person name="Martin S."/>
            <person name="Jiggins C."/>
            <person name="Moest M."/>
            <person name="Warren A I."/>
            <person name="Generalovic N T."/>
            <person name="Byers J.R.P. K."/>
            <person name="Montejo-Kovacevich G."/>
            <person name="Yen C E."/>
        </authorList>
    </citation>
    <scope>NUCLEOTIDE SEQUENCE [LARGE SCALE GENOMIC DNA]</scope>
</reference>
<dbReference type="SUPFAM" id="SSF81296">
    <property type="entry name" value="E set domains"/>
    <property type="match status" value="2"/>
</dbReference>
<dbReference type="InParanoid" id="A0A7R8V5K1"/>